<gene>
    <name evidence="2" type="ORF">Ae201684_016346</name>
</gene>
<dbReference type="VEuPathDB" id="FungiDB:AeMF1_020268"/>
<comment type="caution">
    <text evidence="2">The sequence shown here is derived from an EMBL/GenBank/DDBJ whole genome shotgun (WGS) entry which is preliminary data.</text>
</comment>
<keyword evidence="3" id="KW-1185">Reference proteome</keyword>
<proteinExistence type="predicted"/>
<dbReference type="Proteomes" id="UP000481153">
    <property type="component" value="Unassembled WGS sequence"/>
</dbReference>
<name>A0A6G0WCE3_9STRA</name>
<feature type="region of interest" description="Disordered" evidence="1">
    <location>
        <begin position="57"/>
        <end position="83"/>
    </location>
</feature>
<feature type="region of interest" description="Disordered" evidence="1">
    <location>
        <begin position="390"/>
        <end position="417"/>
    </location>
</feature>
<dbReference type="VEuPathDB" id="FungiDB:AeMF1_020269"/>
<evidence type="ECO:0000313" key="3">
    <source>
        <dbReference type="Proteomes" id="UP000481153"/>
    </source>
</evidence>
<organism evidence="2 3">
    <name type="scientific">Aphanomyces euteiches</name>
    <dbReference type="NCBI Taxonomy" id="100861"/>
    <lineage>
        <taxon>Eukaryota</taxon>
        <taxon>Sar</taxon>
        <taxon>Stramenopiles</taxon>
        <taxon>Oomycota</taxon>
        <taxon>Saprolegniomycetes</taxon>
        <taxon>Saprolegniales</taxon>
        <taxon>Verrucalvaceae</taxon>
        <taxon>Aphanomyces</taxon>
    </lineage>
</organism>
<dbReference type="EMBL" id="VJMJ01000250">
    <property type="protein sequence ID" value="KAF0725115.1"/>
    <property type="molecule type" value="Genomic_DNA"/>
</dbReference>
<sequence>MAVGRRGFETAQQPKRKKRASGMELTMNVIEEGEVDYESTPEDERVALKARKEERVAKERQAAEVQAHKETKQSASEPEPEAKVKIEQVVLPASRDSPVSQQRIWTPLPSAADVYVDDDGKPVKHFAESRFASMAREMHSTEVKFTSDPRWMLNANSDDPASTIVRYPQTQSHPMTVQEHQFVHSQLGIWEEQVNKFKFCQSILYLWDLSQASGCAVAMQSKWKSDQRASSAEGKAWPYVPMATLPGESVEEYLMCFALSYLNPRQTNRLANFAVHRWRMIANAQRGSGFQRLAKSSVANVAVMIRKLSAPVAPYRPLPHAEVDEDGIPIRSENSAGLLGVERKRGRSQAVMDRSLRSRLERPGYVLPSGAAPDAVAVYSYAHVVPSHVARSPSRGRSVDRQSYLRTPPAAAAEPPEVAQVRKDLRLAELELQVRDLTDEIHRLRAEQDGYPSDRKLDEYFDDWQSMKRSVADMQNHIRRLWTWMKSEQAKGRQDQA</sequence>
<evidence type="ECO:0000313" key="2">
    <source>
        <dbReference type="EMBL" id="KAF0725115.1"/>
    </source>
</evidence>
<feature type="region of interest" description="Disordered" evidence="1">
    <location>
        <begin position="1"/>
        <end position="21"/>
    </location>
</feature>
<accession>A0A6G0WCE3</accession>
<reference evidence="2 3" key="1">
    <citation type="submission" date="2019-07" db="EMBL/GenBank/DDBJ databases">
        <title>Genomics analysis of Aphanomyces spp. identifies a new class of oomycete effector associated with host adaptation.</title>
        <authorList>
            <person name="Gaulin E."/>
        </authorList>
    </citation>
    <scope>NUCLEOTIDE SEQUENCE [LARGE SCALE GENOMIC DNA]</scope>
    <source>
        <strain evidence="2 3">ATCC 201684</strain>
    </source>
</reference>
<feature type="compositionally biased region" description="Basic and acidic residues" evidence="1">
    <location>
        <begin position="57"/>
        <end position="72"/>
    </location>
</feature>
<protein>
    <submittedName>
        <fullName evidence="2">Uncharacterized protein</fullName>
    </submittedName>
</protein>
<evidence type="ECO:0000256" key="1">
    <source>
        <dbReference type="SAM" id="MobiDB-lite"/>
    </source>
</evidence>
<feature type="compositionally biased region" description="Low complexity" evidence="1">
    <location>
        <begin position="408"/>
        <end position="417"/>
    </location>
</feature>
<dbReference type="AlphaFoldDB" id="A0A6G0WCE3"/>